<dbReference type="RefSeq" id="WP_002529528.1">
    <property type="nucleotide sequence ID" value="NZ_GL383189.1"/>
</dbReference>
<reference evidence="1" key="1">
    <citation type="submission" date="2010-08" db="EMBL/GenBank/DDBJ databases">
        <authorList>
            <person name="Weinstock G."/>
            <person name="Sodergren E."/>
            <person name="Clifton S."/>
            <person name="Fulton L."/>
            <person name="Fulton B."/>
            <person name="Courtney L."/>
            <person name="Fronick C."/>
            <person name="Harrison M."/>
            <person name="Strong C."/>
            <person name="Farmer C."/>
            <person name="Delahaunty K."/>
            <person name="Markovic C."/>
            <person name="Hall O."/>
            <person name="Minx P."/>
            <person name="Tomlinson C."/>
            <person name="Mitreva M."/>
            <person name="Hou S."/>
            <person name="Chen J."/>
            <person name="Wollam A."/>
            <person name="Pepin K.H."/>
            <person name="Johnson M."/>
            <person name="Bhonagiri V."/>
            <person name="Zhang X."/>
            <person name="Suruliraj S."/>
            <person name="Warren W."/>
            <person name="Chinwalla A."/>
            <person name="Mardis E.R."/>
            <person name="Wilson R.K."/>
        </authorList>
    </citation>
    <scope>NUCLEOTIDE SEQUENCE [LARGE SCALE GENOMIC DNA]</scope>
    <source>
        <strain evidence="1">HL044PA1</strain>
    </source>
</reference>
<protein>
    <recommendedName>
        <fullName evidence="3">Toxin-antitoxin system, toxin component, HicA family</fullName>
    </recommendedName>
</protein>
<sequence>MGNEYRKSLKKLFKELESEQGARIETRRKGWMIYPPDTSRSAVMIHKTPSDRRAWANMLSELRRSGFTV</sequence>
<evidence type="ECO:0008006" key="3">
    <source>
        <dbReference type="Google" id="ProtNLM"/>
    </source>
</evidence>
<accession>A0ABP2K7F9</accession>
<keyword evidence="2" id="KW-1185">Reference proteome</keyword>
<gene>
    <name evidence="1" type="ORF">HMPREF9607_02277</name>
</gene>
<dbReference type="EMBL" id="ADZU01000036">
    <property type="protein sequence ID" value="EFS91541.1"/>
    <property type="molecule type" value="Genomic_DNA"/>
</dbReference>
<comment type="caution">
    <text evidence="1">The sequence shown here is derived from an EMBL/GenBank/DDBJ whole genome shotgun (WGS) entry which is preliminary data.</text>
</comment>
<evidence type="ECO:0000313" key="2">
    <source>
        <dbReference type="Proteomes" id="UP000003179"/>
    </source>
</evidence>
<dbReference type="Proteomes" id="UP000003179">
    <property type="component" value="Unassembled WGS sequence"/>
</dbReference>
<proteinExistence type="predicted"/>
<name>A0ABP2K7F9_9ACTN</name>
<organism evidence="1 2">
    <name type="scientific">Cutibacterium modestum HL044PA1</name>
    <dbReference type="NCBI Taxonomy" id="765109"/>
    <lineage>
        <taxon>Bacteria</taxon>
        <taxon>Bacillati</taxon>
        <taxon>Actinomycetota</taxon>
        <taxon>Actinomycetes</taxon>
        <taxon>Propionibacteriales</taxon>
        <taxon>Propionibacteriaceae</taxon>
        <taxon>Cutibacterium</taxon>
        <taxon>Cutibacterium modestum</taxon>
    </lineage>
</organism>
<evidence type="ECO:0000313" key="1">
    <source>
        <dbReference type="EMBL" id="EFS91541.1"/>
    </source>
</evidence>